<comment type="similarity">
    <text evidence="2">Belongs to the IFT57 family.</text>
</comment>
<keyword evidence="3" id="KW-0969">Cilium</keyword>
<evidence type="ECO:0000256" key="1">
    <source>
        <dbReference type="ARBA" id="ARBA00004138"/>
    </source>
</evidence>
<evidence type="ECO:0000256" key="3">
    <source>
        <dbReference type="ARBA" id="ARBA00023069"/>
    </source>
</evidence>
<dbReference type="PANTHER" id="PTHR16011:SF0">
    <property type="entry name" value="INTRAFLAGELLAR TRANSPORT PROTEIN 57 HOMOLOG"/>
    <property type="match status" value="1"/>
</dbReference>
<evidence type="ECO:0000313" key="5">
    <source>
        <dbReference type="EMBL" id="RKO83987.1"/>
    </source>
</evidence>
<organism evidence="5 6">
    <name type="scientific">Blyttiomyces helicus</name>
    <dbReference type="NCBI Taxonomy" id="388810"/>
    <lineage>
        <taxon>Eukaryota</taxon>
        <taxon>Fungi</taxon>
        <taxon>Fungi incertae sedis</taxon>
        <taxon>Chytridiomycota</taxon>
        <taxon>Chytridiomycota incertae sedis</taxon>
        <taxon>Chytridiomycetes</taxon>
        <taxon>Chytridiomycetes incertae sedis</taxon>
        <taxon>Blyttiomyces</taxon>
    </lineage>
</organism>
<keyword evidence="6" id="KW-1185">Reference proteome</keyword>
<comment type="subcellular location">
    <subcellularLocation>
        <location evidence="1">Cell projection</location>
        <location evidence="1">Cilium</location>
    </subcellularLocation>
</comment>
<dbReference type="Proteomes" id="UP000269721">
    <property type="component" value="Unassembled WGS sequence"/>
</dbReference>
<keyword evidence="4" id="KW-0966">Cell projection</keyword>
<feature type="non-terminal residue" evidence="5">
    <location>
        <position position="1"/>
    </location>
</feature>
<dbReference type="PANTHER" id="PTHR16011">
    <property type="entry name" value="IFT57/HIPPI"/>
    <property type="match status" value="1"/>
</dbReference>
<accession>A0A4V1IPR6</accession>
<dbReference type="GO" id="GO:0005815">
    <property type="term" value="C:microtubule organizing center"/>
    <property type="evidence" value="ECO:0007669"/>
    <property type="project" value="TreeGrafter"/>
</dbReference>
<proteinExistence type="inferred from homology"/>
<evidence type="ECO:0000256" key="4">
    <source>
        <dbReference type="ARBA" id="ARBA00023273"/>
    </source>
</evidence>
<evidence type="ECO:0000256" key="2">
    <source>
        <dbReference type="ARBA" id="ARBA00009415"/>
    </source>
</evidence>
<protein>
    <submittedName>
        <fullName evidence="5">Intra-flagellar transport protein 57-domain-containing protein</fullName>
    </submittedName>
</protein>
<sequence>YYFILPAANPNEQFYYFTSLFSWLMKLNRLPFEAPGQFDDPNASAANIAAEMKKLNVPFEYGPNKLKQGNGDAVLFALQTLVDRAIQTSGFVFEKSVHKVDDYPEEAEVDIDAEVTTDAIEEKVEEGEDEEEMFIESLPITGKIEEAKCFAELCLVVQDLELVEEVVHVDAVRGCVANQRCRCQWG</sequence>
<dbReference type="GO" id="GO:0005929">
    <property type="term" value="C:cilium"/>
    <property type="evidence" value="ECO:0007669"/>
    <property type="project" value="UniProtKB-SubCell"/>
</dbReference>
<dbReference type="GO" id="GO:0005794">
    <property type="term" value="C:Golgi apparatus"/>
    <property type="evidence" value="ECO:0007669"/>
    <property type="project" value="TreeGrafter"/>
</dbReference>
<dbReference type="Pfam" id="PF10498">
    <property type="entry name" value="IFT57"/>
    <property type="match status" value="1"/>
</dbReference>
<dbReference type="OrthoDB" id="423881at2759"/>
<name>A0A4V1IPR6_9FUNG</name>
<dbReference type="GO" id="GO:0030992">
    <property type="term" value="C:intraciliary transport particle B"/>
    <property type="evidence" value="ECO:0007669"/>
    <property type="project" value="TreeGrafter"/>
</dbReference>
<gene>
    <name evidence="5" type="ORF">BDK51DRAFT_35334</name>
</gene>
<dbReference type="EMBL" id="ML000627">
    <property type="protein sequence ID" value="RKO83987.1"/>
    <property type="molecule type" value="Genomic_DNA"/>
</dbReference>
<reference evidence="6" key="1">
    <citation type="journal article" date="2018" name="Nat. Microbiol.">
        <title>Leveraging single-cell genomics to expand the fungal tree of life.</title>
        <authorList>
            <person name="Ahrendt S.R."/>
            <person name="Quandt C.A."/>
            <person name="Ciobanu D."/>
            <person name="Clum A."/>
            <person name="Salamov A."/>
            <person name="Andreopoulos B."/>
            <person name="Cheng J.F."/>
            <person name="Woyke T."/>
            <person name="Pelin A."/>
            <person name="Henrissat B."/>
            <person name="Reynolds N.K."/>
            <person name="Benny G.L."/>
            <person name="Smith M.E."/>
            <person name="James T.Y."/>
            <person name="Grigoriev I.V."/>
        </authorList>
    </citation>
    <scope>NUCLEOTIDE SEQUENCE [LARGE SCALE GENOMIC DNA]</scope>
</reference>
<keyword evidence="5" id="KW-0282">Flagellum</keyword>
<dbReference type="AlphaFoldDB" id="A0A4V1IPR6"/>
<evidence type="ECO:0000313" key="6">
    <source>
        <dbReference type="Proteomes" id="UP000269721"/>
    </source>
</evidence>
<dbReference type="GO" id="GO:1905515">
    <property type="term" value="P:non-motile cilium assembly"/>
    <property type="evidence" value="ECO:0007669"/>
    <property type="project" value="TreeGrafter"/>
</dbReference>
<dbReference type="GO" id="GO:0042073">
    <property type="term" value="P:intraciliary transport"/>
    <property type="evidence" value="ECO:0007669"/>
    <property type="project" value="TreeGrafter"/>
</dbReference>
<dbReference type="InterPro" id="IPR019530">
    <property type="entry name" value="Intra-flagellar_transport_57"/>
</dbReference>